<dbReference type="CDD" id="cd03676">
    <property type="entry name" value="NUDIX_Tnr3_like"/>
    <property type="match status" value="1"/>
</dbReference>
<evidence type="ECO:0000259" key="3">
    <source>
        <dbReference type="PROSITE" id="PS51462"/>
    </source>
</evidence>
<sequence length="286" mass="31782">MIDASKAWLQNTLPVQFQPFVSRWRDNTSALARQFIPWLLNGEHLGHWDTQHQQTFEKVFNAAGLVCVSTGQGIECKHTEGPQALSAKLATAGNMLKAMGLVPGWRNEEQLLLTRQGQVLATAERALFKTLGFRSRAVHVHVENHKGCVWTGVRAATKHENPGMLDNLAAGGIASAESIDNTLWRELEEEAGLNSDDFAWIEPLNCHELVLSRPLLYGGWHYETVILFHGQLKPGRRPKNRDGEVGAFQLMTPNACVEAINAWQFTPDAALCCALALATTRQIRKE</sequence>
<keyword evidence="5" id="KW-1185">Reference proteome</keyword>
<proteinExistence type="predicted"/>
<organism evidence="4 5">
    <name type="scientific">Limnobacter profundi</name>
    <dbReference type="NCBI Taxonomy" id="2732163"/>
    <lineage>
        <taxon>Bacteria</taxon>
        <taxon>Pseudomonadati</taxon>
        <taxon>Pseudomonadota</taxon>
        <taxon>Betaproteobacteria</taxon>
        <taxon>Burkholderiales</taxon>
        <taxon>Burkholderiaceae</taxon>
        <taxon>Limnobacter</taxon>
    </lineage>
</organism>
<dbReference type="RefSeq" id="WP_171097352.1">
    <property type="nucleotide sequence ID" value="NZ_CP053084.1"/>
</dbReference>
<dbReference type="SUPFAM" id="SSF55811">
    <property type="entry name" value="Nudix"/>
    <property type="match status" value="1"/>
</dbReference>
<dbReference type="EMBL" id="CP053084">
    <property type="protein sequence ID" value="QJR28482.1"/>
    <property type="molecule type" value="Genomic_DNA"/>
</dbReference>
<dbReference type="InterPro" id="IPR000086">
    <property type="entry name" value="NUDIX_hydrolase_dom"/>
</dbReference>
<accession>A0ABX6N273</accession>
<name>A0ABX6N273_9BURK</name>
<keyword evidence="2" id="KW-0378">Hydrolase</keyword>
<dbReference type="PROSITE" id="PS00893">
    <property type="entry name" value="NUDIX_BOX"/>
    <property type="match status" value="1"/>
</dbReference>
<dbReference type="PROSITE" id="PS51462">
    <property type="entry name" value="NUDIX"/>
    <property type="match status" value="1"/>
</dbReference>
<dbReference type="InterPro" id="IPR015797">
    <property type="entry name" value="NUDIX_hydrolase-like_dom_sf"/>
</dbReference>
<reference evidence="4 5" key="1">
    <citation type="submission" date="2020-05" db="EMBL/GenBank/DDBJ databases">
        <title>Compete genome of Limnobacter sp. SAORIC-580.</title>
        <authorList>
            <person name="Song J."/>
            <person name="Cho J.-C."/>
        </authorList>
    </citation>
    <scope>NUCLEOTIDE SEQUENCE [LARGE SCALE GENOMIC DNA]</scope>
    <source>
        <strain evidence="4 5">SAORIC-580</strain>
    </source>
</reference>
<evidence type="ECO:0000313" key="4">
    <source>
        <dbReference type="EMBL" id="QJR28482.1"/>
    </source>
</evidence>
<feature type="domain" description="Nudix hydrolase" evidence="3">
    <location>
        <begin position="133"/>
        <end position="275"/>
    </location>
</feature>
<protein>
    <submittedName>
        <fullName evidence="4">NUDIX domain-containing protein</fullName>
    </submittedName>
</protein>
<dbReference type="Proteomes" id="UP000501130">
    <property type="component" value="Chromosome"/>
</dbReference>
<evidence type="ECO:0000256" key="2">
    <source>
        <dbReference type="ARBA" id="ARBA00022801"/>
    </source>
</evidence>
<evidence type="ECO:0000256" key="1">
    <source>
        <dbReference type="ARBA" id="ARBA00001946"/>
    </source>
</evidence>
<dbReference type="Gene3D" id="3.90.79.10">
    <property type="entry name" value="Nucleoside Triphosphate Pyrophosphohydrolase"/>
    <property type="match status" value="1"/>
</dbReference>
<gene>
    <name evidence="4" type="ORF">HKT17_01520</name>
</gene>
<comment type="cofactor">
    <cofactor evidence="1">
        <name>Mg(2+)</name>
        <dbReference type="ChEBI" id="CHEBI:18420"/>
    </cofactor>
</comment>
<evidence type="ECO:0000313" key="5">
    <source>
        <dbReference type="Proteomes" id="UP000501130"/>
    </source>
</evidence>
<dbReference type="InterPro" id="IPR020084">
    <property type="entry name" value="NUDIX_hydrolase_CS"/>
</dbReference>
<dbReference type="Pfam" id="PF00293">
    <property type="entry name" value="NUDIX"/>
    <property type="match status" value="1"/>
</dbReference>